<dbReference type="SUPFAM" id="SSF56112">
    <property type="entry name" value="Protein kinase-like (PK-like)"/>
    <property type="match status" value="1"/>
</dbReference>
<dbReference type="PROSITE" id="PS50011">
    <property type="entry name" value="PROTEIN_KINASE_DOM"/>
    <property type="match status" value="1"/>
</dbReference>
<dbReference type="EMBL" id="HBGQ01031024">
    <property type="protein sequence ID" value="CAD9414700.1"/>
    <property type="molecule type" value="Transcribed_RNA"/>
</dbReference>
<dbReference type="AlphaFoldDB" id="A0A7S2C446"/>
<organism evidence="3">
    <name type="scientific">Alexandrium andersonii</name>
    <dbReference type="NCBI Taxonomy" id="327968"/>
    <lineage>
        <taxon>Eukaryota</taxon>
        <taxon>Sar</taxon>
        <taxon>Alveolata</taxon>
        <taxon>Dinophyceae</taxon>
        <taxon>Gonyaulacales</taxon>
        <taxon>Pyrocystaceae</taxon>
        <taxon>Alexandrium</taxon>
    </lineage>
</organism>
<evidence type="ECO:0000313" key="3">
    <source>
        <dbReference type="EMBL" id="CAD9414700.1"/>
    </source>
</evidence>
<feature type="region of interest" description="Disordered" evidence="1">
    <location>
        <begin position="205"/>
        <end position="225"/>
    </location>
</feature>
<dbReference type="Pfam" id="PF00069">
    <property type="entry name" value="Pkinase"/>
    <property type="match status" value="1"/>
</dbReference>
<evidence type="ECO:0000256" key="1">
    <source>
        <dbReference type="SAM" id="MobiDB-lite"/>
    </source>
</evidence>
<feature type="compositionally biased region" description="Low complexity" evidence="1">
    <location>
        <begin position="209"/>
        <end position="225"/>
    </location>
</feature>
<name>A0A7S2C446_9DINO</name>
<gene>
    <name evidence="3" type="ORF">AAND1436_LOCUS15339</name>
</gene>
<protein>
    <recommendedName>
        <fullName evidence="2">Protein kinase domain-containing protein</fullName>
    </recommendedName>
</protein>
<sequence length="251" mass="26734">MAAKPNGMPGGTPGYIPPETLDTRTWFPRGDIFSMGVTIMQVVIDKIPPTGARTIHTPGGIFVEGCLTIQDIMQATKMREPPFHMMLATLPALTRLLKALLSKQMQPRPTAPQVLKDAWFTTDEPPAVRTRSKNAWATVGITKSFLARPSVSGEDLPPALAALREVQQSLASDEAPTLAVQDVHTTMPAAMASAPMPAPTFVHAIHRGPTSAPSTPSSTPWTSLPSATVGRRAEVAAPGLKPARKRVVIVG</sequence>
<reference evidence="3" key="1">
    <citation type="submission" date="2021-01" db="EMBL/GenBank/DDBJ databases">
        <authorList>
            <person name="Corre E."/>
            <person name="Pelletier E."/>
            <person name="Niang G."/>
            <person name="Scheremetjew M."/>
            <person name="Finn R."/>
            <person name="Kale V."/>
            <person name="Holt S."/>
            <person name="Cochrane G."/>
            <person name="Meng A."/>
            <person name="Brown T."/>
            <person name="Cohen L."/>
        </authorList>
    </citation>
    <scope>NUCLEOTIDE SEQUENCE</scope>
    <source>
        <strain evidence="3">CCMP2222</strain>
    </source>
</reference>
<dbReference type="GO" id="GO:0005524">
    <property type="term" value="F:ATP binding"/>
    <property type="evidence" value="ECO:0007669"/>
    <property type="project" value="InterPro"/>
</dbReference>
<accession>A0A7S2C446</accession>
<proteinExistence type="predicted"/>
<dbReference type="InterPro" id="IPR011009">
    <property type="entry name" value="Kinase-like_dom_sf"/>
</dbReference>
<evidence type="ECO:0000259" key="2">
    <source>
        <dbReference type="PROSITE" id="PS50011"/>
    </source>
</evidence>
<dbReference type="Gene3D" id="1.10.510.10">
    <property type="entry name" value="Transferase(Phosphotransferase) domain 1"/>
    <property type="match status" value="1"/>
</dbReference>
<feature type="domain" description="Protein kinase" evidence="2">
    <location>
        <begin position="1"/>
        <end position="120"/>
    </location>
</feature>
<dbReference type="GO" id="GO:0004672">
    <property type="term" value="F:protein kinase activity"/>
    <property type="evidence" value="ECO:0007669"/>
    <property type="project" value="InterPro"/>
</dbReference>
<dbReference type="InterPro" id="IPR000719">
    <property type="entry name" value="Prot_kinase_dom"/>
</dbReference>